<dbReference type="PANTHER" id="PTHR48086:SF3">
    <property type="entry name" value="SODIUM_PROLINE SYMPORTER"/>
    <property type="match status" value="1"/>
</dbReference>
<evidence type="ECO:0000313" key="15">
    <source>
        <dbReference type="EMBL" id="MBC2594181.1"/>
    </source>
</evidence>
<evidence type="ECO:0000313" key="16">
    <source>
        <dbReference type="Proteomes" id="UP000546464"/>
    </source>
</evidence>
<feature type="transmembrane region" description="Helical" evidence="14">
    <location>
        <begin position="104"/>
        <end position="128"/>
    </location>
</feature>
<feature type="transmembrane region" description="Helical" evidence="14">
    <location>
        <begin position="420"/>
        <end position="438"/>
    </location>
</feature>
<evidence type="ECO:0000256" key="7">
    <source>
        <dbReference type="ARBA" id="ARBA00022989"/>
    </source>
</evidence>
<feature type="transmembrane region" description="Helical" evidence="14">
    <location>
        <begin position="256"/>
        <end position="276"/>
    </location>
</feature>
<accession>A0A842HFY3</accession>
<comment type="caution">
    <text evidence="15">The sequence shown here is derived from an EMBL/GenBank/DDBJ whole genome shotgun (WGS) entry which is preliminary data.</text>
</comment>
<evidence type="ECO:0000256" key="3">
    <source>
        <dbReference type="ARBA" id="ARBA00022448"/>
    </source>
</evidence>
<organism evidence="15 16">
    <name type="scientific">Ruficoccus amylovorans</name>
    <dbReference type="NCBI Taxonomy" id="1804625"/>
    <lineage>
        <taxon>Bacteria</taxon>
        <taxon>Pseudomonadati</taxon>
        <taxon>Verrucomicrobiota</taxon>
        <taxon>Opitutia</taxon>
        <taxon>Puniceicoccales</taxon>
        <taxon>Cerasicoccaceae</taxon>
        <taxon>Ruficoccus</taxon>
    </lineage>
</organism>
<dbReference type="Gene3D" id="1.20.1730.10">
    <property type="entry name" value="Sodium/glucose cotransporter"/>
    <property type="match status" value="1"/>
</dbReference>
<keyword evidence="4" id="KW-1003">Cell membrane</keyword>
<proteinExistence type="inferred from homology"/>
<dbReference type="GO" id="GO:0005886">
    <property type="term" value="C:plasma membrane"/>
    <property type="evidence" value="ECO:0007669"/>
    <property type="project" value="UniProtKB-SubCell"/>
</dbReference>
<evidence type="ECO:0000256" key="5">
    <source>
        <dbReference type="ARBA" id="ARBA00022692"/>
    </source>
</evidence>
<feature type="transmembrane region" description="Helical" evidence="14">
    <location>
        <begin position="528"/>
        <end position="548"/>
    </location>
</feature>
<gene>
    <name evidence="15" type="ORF">H5P28_07890</name>
</gene>
<feature type="transmembrane region" description="Helical" evidence="14">
    <location>
        <begin position="26"/>
        <end position="45"/>
    </location>
</feature>
<feature type="transmembrane region" description="Helical" evidence="14">
    <location>
        <begin position="134"/>
        <end position="153"/>
    </location>
</feature>
<keyword evidence="7 14" id="KW-1133">Transmembrane helix</keyword>
<feature type="transmembrane region" description="Helical" evidence="14">
    <location>
        <begin position="165"/>
        <end position="192"/>
    </location>
</feature>
<evidence type="ECO:0000256" key="2">
    <source>
        <dbReference type="ARBA" id="ARBA00006434"/>
    </source>
</evidence>
<dbReference type="AlphaFoldDB" id="A0A842HFY3"/>
<feature type="transmembrane region" description="Helical" evidence="14">
    <location>
        <begin position="51"/>
        <end position="76"/>
    </location>
</feature>
<dbReference type="InterPro" id="IPR038377">
    <property type="entry name" value="Na/Glc_symporter_sf"/>
</dbReference>
<keyword evidence="6" id="KW-0769">Symport</keyword>
<comment type="subcellular location">
    <subcellularLocation>
        <location evidence="1">Cell membrane</location>
        <topology evidence="1">Multi-pass membrane protein</topology>
    </subcellularLocation>
</comment>
<dbReference type="Proteomes" id="UP000546464">
    <property type="component" value="Unassembled WGS sequence"/>
</dbReference>
<feature type="transmembrane region" description="Helical" evidence="14">
    <location>
        <begin position="296"/>
        <end position="321"/>
    </location>
</feature>
<keyword evidence="5 14" id="KW-0812">Transmembrane</keyword>
<evidence type="ECO:0000256" key="13">
    <source>
        <dbReference type="RuleBase" id="RU362091"/>
    </source>
</evidence>
<evidence type="ECO:0000256" key="8">
    <source>
        <dbReference type="ARBA" id="ARBA00023053"/>
    </source>
</evidence>
<feature type="transmembrane region" description="Helical" evidence="14">
    <location>
        <begin position="365"/>
        <end position="383"/>
    </location>
</feature>
<evidence type="ECO:0000256" key="11">
    <source>
        <dbReference type="ARBA" id="ARBA00023201"/>
    </source>
</evidence>
<dbReference type="EMBL" id="JACHVB010000020">
    <property type="protein sequence ID" value="MBC2594181.1"/>
    <property type="molecule type" value="Genomic_DNA"/>
</dbReference>
<keyword evidence="9" id="KW-0406">Ion transport</keyword>
<evidence type="ECO:0000256" key="14">
    <source>
        <dbReference type="SAM" id="Phobius"/>
    </source>
</evidence>
<keyword evidence="10 14" id="KW-0472">Membrane</keyword>
<comment type="catalytic activity">
    <reaction evidence="12">
        <text>L-proline(in) + Na(+)(in) = L-proline(out) + Na(+)(out)</text>
        <dbReference type="Rhea" id="RHEA:28967"/>
        <dbReference type="ChEBI" id="CHEBI:29101"/>
        <dbReference type="ChEBI" id="CHEBI:60039"/>
    </reaction>
</comment>
<sequence>MILAVGPACKKLNTDTSDFFRSGSRGTWWIVGMSSFMSGISALTFTGNGGAAYMAGWSVLAIYFGSIAAYVFHVFFLGRMFRQLRVTTFPEALRSRFGPVTEQVFAVIGVFLSVLTAGLWLLGLSIFAATCFSVPLMLTIPALGLTVLFYSTLGGRWAVLSADFIQGLVMFTMTILLTVLCLIHFGGIGGFFSEIKAQGLSDAFAFIKPDGSDLNNDYTLEWLVSIFFIQFIGMTSMMQSTRYFSVKEGRSATKAAILTGVLTVIGTMLWFIPPMSARMLFPEEVMASGMPKPEEAAFAVIALKMLPTGLIGMMVVAMFAATMSSVDSGLNGNVAILIRNIVPFIFGLLKRPLPPEDVLLRWSRVMTVVFGFLIIGIACYLAMGNEAGIFRFAIGLAATIGMPMSIPMTLCLFIRRAPSWACLFSVAMGVVPSLIYYANPGLMSFGERTLSVFVAGAGAFFLSMFFPQTAFYRQRVDDFFALMHKPVDFEKEVGQANDSLQLMIMSRFALVIGLLVALLLFIPNPLGGRVSILAVSLVIGGLGIAFHFRAKSAR</sequence>
<keyword evidence="16" id="KW-1185">Reference proteome</keyword>
<dbReference type="GO" id="GO:0006814">
    <property type="term" value="P:sodium ion transport"/>
    <property type="evidence" value="ECO:0007669"/>
    <property type="project" value="UniProtKB-KW"/>
</dbReference>
<keyword evidence="3" id="KW-0813">Transport</keyword>
<comment type="similarity">
    <text evidence="2 13">Belongs to the sodium:solute symporter (SSF) (TC 2.A.21) family.</text>
</comment>
<dbReference type="InterPro" id="IPR001734">
    <property type="entry name" value="Na/solute_symporter"/>
</dbReference>
<dbReference type="PANTHER" id="PTHR48086">
    <property type="entry name" value="SODIUM/PROLINE SYMPORTER-RELATED"/>
    <property type="match status" value="1"/>
</dbReference>
<keyword evidence="8" id="KW-0915">Sodium</keyword>
<evidence type="ECO:0000256" key="9">
    <source>
        <dbReference type="ARBA" id="ARBA00023065"/>
    </source>
</evidence>
<evidence type="ECO:0000256" key="6">
    <source>
        <dbReference type="ARBA" id="ARBA00022847"/>
    </source>
</evidence>
<dbReference type="PROSITE" id="PS50283">
    <property type="entry name" value="NA_SOLUT_SYMP_3"/>
    <property type="match status" value="1"/>
</dbReference>
<protein>
    <submittedName>
        <fullName evidence="15">Uncharacterized protein</fullName>
    </submittedName>
</protein>
<feature type="transmembrane region" description="Helical" evidence="14">
    <location>
        <begin position="389"/>
        <end position="413"/>
    </location>
</feature>
<reference evidence="15 16" key="1">
    <citation type="submission" date="2020-07" db="EMBL/GenBank/DDBJ databases">
        <authorList>
            <person name="Feng X."/>
        </authorList>
    </citation>
    <scope>NUCLEOTIDE SEQUENCE [LARGE SCALE GENOMIC DNA]</scope>
    <source>
        <strain evidence="15 16">JCM31066</strain>
    </source>
</reference>
<keyword evidence="11" id="KW-0739">Sodium transport</keyword>
<evidence type="ECO:0000256" key="10">
    <source>
        <dbReference type="ARBA" id="ARBA00023136"/>
    </source>
</evidence>
<feature type="transmembrane region" description="Helical" evidence="14">
    <location>
        <begin position="450"/>
        <end position="466"/>
    </location>
</feature>
<dbReference type="RefSeq" id="WP_185675163.1">
    <property type="nucleotide sequence ID" value="NZ_JACHVB010000020.1"/>
</dbReference>
<dbReference type="GO" id="GO:0015293">
    <property type="term" value="F:symporter activity"/>
    <property type="evidence" value="ECO:0007669"/>
    <property type="project" value="UniProtKB-KW"/>
</dbReference>
<feature type="transmembrane region" description="Helical" evidence="14">
    <location>
        <begin position="504"/>
        <end position="522"/>
    </location>
</feature>
<evidence type="ECO:0000256" key="1">
    <source>
        <dbReference type="ARBA" id="ARBA00004651"/>
    </source>
</evidence>
<dbReference type="InterPro" id="IPR050277">
    <property type="entry name" value="Sodium:Solute_Symporter"/>
</dbReference>
<name>A0A842HFY3_9BACT</name>
<dbReference type="Pfam" id="PF00474">
    <property type="entry name" value="SSF"/>
    <property type="match status" value="1"/>
</dbReference>
<feature type="transmembrane region" description="Helical" evidence="14">
    <location>
        <begin position="222"/>
        <end position="244"/>
    </location>
</feature>
<evidence type="ECO:0000256" key="4">
    <source>
        <dbReference type="ARBA" id="ARBA00022475"/>
    </source>
</evidence>
<evidence type="ECO:0000256" key="12">
    <source>
        <dbReference type="ARBA" id="ARBA00033708"/>
    </source>
</evidence>